<accession>A0A0F5YA00</accession>
<comment type="caution">
    <text evidence="2">The sequence shown here is derived from an EMBL/GenBank/DDBJ whole genome shotgun (WGS) entry which is preliminary data.</text>
</comment>
<organism evidence="2 3">
    <name type="scientific">Limnoraphis robusta CS-951</name>
    <dbReference type="NCBI Taxonomy" id="1637645"/>
    <lineage>
        <taxon>Bacteria</taxon>
        <taxon>Bacillati</taxon>
        <taxon>Cyanobacteriota</taxon>
        <taxon>Cyanophyceae</taxon>
        <taxon>Oscillatoriophycideae</taxon>
        <taxon>Oscillatoriales</taxon>
        <taxon>Sirenicapillariaceae</taxon>
        <taxon>Limnoraphis</taxon>
    </lineage>
</organism>
<dbReference type="EMBL" id="LATL02000159">
    <property type="protein sequence ID" value="KKD35751.1"/>
    <property type="molecule type" value="Genomic_DNA"/>
</dbReference>
<evidence type="ECO:0000313" key="2">
    <source>
        <dbReference type="EMBL" id="KKD35751.1"/>
    </source>
</evidence>
<dbReference type="Proteomes" id="UP000033607">
    <property type="component" value="Unassembled WGS sequence"/>
</dbReference>
<feature type="region of interest" description="Disordered" evidence="1">
    <location>
        <begin position="1"/>
        <end position="22"/>
    </location>
</feature>
<protein>
    <submittedName>
        <fullName evidence="2">Uncharacterized protein</fullName>
    </submittedName>
</protein>
<evidence type="ECO:0000256" key="1">
    <source>
        <dbReference type="SAM" id="MobiDB-lite"/>
    </source>
</evidence>
<dbReference type="AlphaFoldDB" id="A0A0F5YA00"/>
<gene>
    <name evidence="2" type="ORF">WN50_23560</name>
</gene>
<name>A0A0F5YA00_9CYAN</name>
<sequence>MNRNQNPEPNQGFSQIEPNQTNPIAMTAKIRLTATEQEIENWKAFLDLLARANVINLLEVSDSYSNRGESQYQRLYLEAELKVDVNSVKHRFEVRLTGREDT</sequence>
<reference evidence="2 3" key="1">
    <citation type="submission" date="2015-06" db="EMBL/GenBank/DDBJ databases">
        <title>Draft genome assembly of filamentous brackish cyanobacterium Limnoraphis robusta strain CS-951.</title>
        <authorList>
            <person name="Willis A."/>
            <person name="Parks M."/>
            <person name="Burford M.A."/>
        </authorList>
    </citation>
    <scope>NUCLEOTIDE SEQUENCE [LARGE SCALE GENOMIC DNA]</scope>
    <source>
        <strain evidence="2 3">CS-951</strain>
    </source>
</reference>
<proteinExistence type="predicted"/>
<evidence type="ECO:0000313" key="3">
    <source>
        <dbReference type="Proteomes" id="UP000033607"/>
    </source>
</evidence>